<keyword evidence="4" id="KW-1185">Reference proteome</keyword>
<accession>A0A445DVF6</accession>
<comment type="caution">
    <text evidence="3">The sequence shown here is derived from an EMBL/GenBank/DDBJ whole genome shotgun (WGS) entry which is preliminary data.</text>
</comment>
<name>A0A445DVF6_ARAHY</name>
<protein>
    <recommendedName>
        <fullName evidence="2">Putative plant transposon protein domain-containing protein</fullName>
    </recommendedName>
</protein>
<gene>
    <name evidence="3" type="ORF">Ahy_A03g013427</name>
</gene>
<dbReference type="Pfam" id="PF20167">
    <property type="entry name" value="Transposase_32"/>
    <property type="match status" value="1"/>
</dbReference>
<dbReference type="EMBL" id="SDMP01000003">
    <property type="protein sequence ID" value="RYR67153.1"/>
    <property type="molecule type" value="Genomic_DNA"/>
</dbReference>
<evidence type="ECO:0000259" key="2">
    <source>
        <dbReference type="Pfam" id="PF20167"/>
    </source>
</evidence>
<evidence type="ECO:0000256" key="1">
    <source>
        <dbReference type="SAM" id="MobiDB-lite"/>
    </source>
</evidence>
<sequence>MASSSRTKRRKGKEPMNEESVPEFDQWRFKTWYHQTQWGWMRDKKIYPEVPLLLEDKDCQEMDAKIRKRRWEELISPIIRINANIIWEFYTNTPRIEMNQASTYKSYLRGTEVDFSPSTIMKVLKLRATHFDEPGYHQRLNEEQDYDEIASEICVVNMEWVGTTKNKYKYLRRGDLTPEAKGWYELLKRSILGTVNNSEVNKKRAIMLYCIIMGGEVKVHEIIANDIQRIAEKNSAEGWLYYPSTIMRLCMKAKVPMEDENPTWLIPGMPITIERMMMVSEAQQSRRPQRRRQRDEPMEEEESQEEEEEQEEEEQQHIPSYNNLDMTQMQEAIGRLSQQYTRIQERQEEYHLQYMKHQQEQEEWQLKMMNQQSEFESKFFVMQEEHAFQSHESFGKLAQIQAESMRALKEFTALQDARYEVQADYNINSQIKLNYIGEHLHNMDPAFPTYDEFFNKKSEIEVSKAMSLEDRVEETMNKAGFWKGQQITGLDTEGTTSQANARRKKKHDK</sequence>
<evidence type="ECO:0000313" key="4">
    <source>
        <dbReference type="Proteomes" id="UP000289738"/>
    </source>
</evidence>
<reference evidence="3 4" key="1">
    <citation type="submission" date="2019-01" db="EMBL/GenBank/DDBJ databases">
        <title>Sequencing of cultivated peanut Arachis hypogaea provides insights into genome evolution and oil improvement.</title>
        <authorList>
            <person name="Chen X."/>
        </authorList>
    </citation>
    <scope>NUCLEOTIDE SEQUENCE [LARGE SCALE GENOMIC DNA]</scope>
    <source>
        <strain evidence="4">cv. Fuhuasheng</strain>
        <tissue evidence="3">Leaves</tissue>
    </source>
</reference>
<feature type="compositionally biased region" description="Acidic residues" evidence="1">
    <location>
        <begin position="297"/>
        <end position="314"/>
    </location>
</feature>
<organism evidence="3 4">
    <name type="scientific">Arachis hypogaea</name>
    <name type="common">Peanut</name>
    <dbReference type="NCBI Taxonomy" id="3818"/>
    <lineage>
        <taxon>Eukaryota</taxon>
        <taxon>Viridiplantae</taxon>
        <taxon>Streptophyta</taxon>
        <taxon>Embryophyta</taxon>
        <taxon>Tracheophyta</taxon>
        <taxon>Spermatophyta</taxon>
        <taxon>Magnoliopsida</taxon>
        <taxon>eudicotyledons</taxon>
        <taxon>Gunneridae</taxon>
        <taxon>Pentapetalae</taxon>
        <taxon>rosids</taxon>
        <taxon>fabids</taxon>
        <taxon>Fabales</taxon>
        <taxon>Fabaceae</taxon>
        <taxon>Papilionoideae</taxon>
        <taxon>50 kb inversion clade</taxon>
        <taxon>dalbergioids sensu lato</taxon>
        <taxon>Dalbergieae</taxon>
        <taxon>Pterocarpus clade</taxon>
        <taxon>Arachis</taxon>
    </lineage>
</organism>
<dbReference type="AlphaFoldDB" id="A0A445DVF6"/>
<dbReference type="Proteomes" id="UP000289738">
    <property type="component" value="Chromosome A03"/>
</dbReference>
<feature type="region of interest" description="Disordered" evidence="1">
    <location>
        <begin position="281"/>
        <end position="317"/>
    </location>
</feature>
<evidence type="ECO:0000313" key="3">
    <source>
        <dbReference type="EMBL" id="RYR67153.1"/>
    </source>
</evidence>
<feature type="region of interest" description="Disordered" evidence="1">
    <location>
        <begin position="489"/>
        <end position="509"/>
    </location>
</feature>
<dbReference type="InterPro" id="IPR046796">
    <property type="entry name" value="Transposase_32_dom"/>
</dbReference>
<feature type="compositionally biased region" description="Polar residues" evidence="1">
    <location>
        <begin position="489"/>
        <end position="500"/>
    </location>
</feature>
<proteinExistence type="predicted"/>
<feature type="domain" description="Putative plant transposon protein" evidence="2">
    <location>
        <begin position="67"/>
        <end position="256"/>
    </location>
</feature>